<name>A0A9J6CYI7_RHIMP</name>
<gene>
    <name evidence="3" type="ORF">HPB51_027940</name>
</gene>
<sequence>MDVLVWIHGGFLQLGSGHQPGLSPSGRLAKLTNAVLVSFNYRLGPLGFLALTALETKSTTACGTQRWLSRDRGGADAGASLALAILAAGPQAGWERLFRAAWLDGPSSVLNRTYAQVAKHNKAFFQQRSGCANATCLRGLSGHDVIKAHLGKDDPSFRIRDQNDLPIQGIFPEQFLVVDGTTLTKPPLEMIEGNTKCDIPILIDPGNTPELVYTTMVTDLRVACPVANMASNLAMAFQSPVYRYVSEIRPSKPVKILGHEAPYSLHPWMLVAFFGLQDHFLGEGDGDGTLQEPDLALRDVVREMALQFVRSGGRSVPVADWMRYPKTVSLLRGANATWEVVPTTSYKKTECKFWTSEGLTHWSWLLLRMADCKLLKRCLRITEYDPFAWTFLNEISELPRHLIELLDETDQSGDDYHYADKRDHRSGTAYSSVVVPGSPMTITRYGRFEKAGGNLGGEEIVNCALCRM</sequence>
<dbReference type="InterPro" id="IPR002018">
    <property type="entry name" value="CarbesteraseB"/>
</dbReference>
<feature type="domain" description="Carboxylesterase type B" evidence="2">
    <location>
        <begin position="3"/>
        <end position="52"/>
    </location>
</feature>
<dbReference type="PANTHER" id="PTHR11559">
    <property type="entry name" value="CARBOXYLESTERASE"/>
    <property type="match status" value="1"/>
</dbReference>
<protein>
    <recommendedName>
        <fullName evidence="2">Carboxylesterase type B domain-containing protein</fullName>
    </recommendedName>
</protein>
<dbReference type="InterPro" id="IPR050309">
    <property type="entry name" value="Type-B_Carboxylest/Lipase"/>
</dbReference>
<evidence type="ECO:0000313" key="4">
    <source>
        <dbReference type="Proteomes" id="UP000821866"/>
    </source>
</evidence>
<dbReference type="AlphaFoldDB" id="A0A9J6CYI7"/>
<accession>A0A9J6CYI7</accession>
<dbReference type="EMBL" id="JABSTU010004548">
    <property type="protein sequence ID" value="KAH7958075.1"/>
    <property type="molecule type" value="Genomic_DNA"/>
</dbReference>
<evidence type="ECO:0000259" key="2">
    <source>
        <dbReference type="Pfam" id="PF00135"/>
    </source>
</evidence>
<dbReference type="Pfam" id="PF00135">
    <property type="entry name" value="COesterase"/>
    <property type="match status" value="1"/>
</dbReference>
<keyword evidence="1" id="KW-0325">Glycoprotein</keyword>
<dbReference type="InterPro" id="IPR029058">
    <property type="entry name" value="AB_hydrolase_fold"/>
</dbReference>
<evidence type="ECO:0000313" key="3">
    <source>
        <dbReference type="EMBL" id="KAH7958075.1"/>
    </source>
</evidence>
<proteinExistence type="predicted"/>
<organism evidence="3 4">
    <name type="scientific">Rhipicephalus microplus</name>
    <name type="common">Cattle tick</name>
    <name type="synonym">Boophilus microplus</name>
    <dbReference type="NCBI Taxonomy" id="6941"/>
    <lineage>
        <taxon>Eukaryota</taxon>
        <taxon>Metazoa</taxon>
        <taxon>Ecdysozoa</taxon>
        <taxon>Arthropoda</taxon>
        <taxon>Chelicerata</taxon>
        <taxon>Arachnida</taxon>
        <taxon>Acari</taxon>
        <taxon>Parasitiformes</taxon>
        <taxon>Ixodida</taxon>
        <taxon>Ixodoidea</taxon>
        <taxon>Ixodidae</taxon>
        <taxon>Rhipicephalinae</taxon>
        <taxon>Rhipicephalus</taxon>
        <taxon>Boophilus</taxon>
    </lineage>
</organism>
<keyword evidence="4" id="KW-1185">Reference proteome</keyword>
<dbReference type="Proteomes" id="UP000821866">
    <property type="component" value="Unassembled WGS sequence"/>
</dbReference>
<dbReference type="SUPFAM" id="SSF53474">
    <property type="entry name" value="alpha/beta-Hydrolases"/>
    <property type="match status" value="1"/>
</dbReference>
<reference evidence="3" key="1">
    <citation type="journal article" date="2020" name="Cell">
        <title>Large-Scale Comparative Analyses of Tick Genomes Elucidate Their Genetic Diversity and Vector Capacities.</title>
        <authorList>
            <consortium name="Tick Genome and Microbiome Consortium (TIGMIC)"/>
            <person name="Jia N."/>
            <person name="Wang J."/>
            <person name="Shi W."/>
            <person name="Du L."/>
            <person name="Sun Y."/>
            <person name="Zhan W."/>
            <person name="Jiang J.F."/>
            <person name="Wang Q."/>
            <person name="Zhang B."/>
            <person name="Ji P."/>
            <person name="Bell-Sakyi L."/>
            <person name="Cui X.M."/>
            <person name="Yuan T.T."/>
            <person name="Jiang B.G."/>
            <person name="Yang W.F."/>
            <person name="Lam T.T."/>
            <person name="Chang Q.C."/>
            <person name="Ding S.J."/>
            <person name="Wang X.J."/>
            <person name="Zhu J.G."/>
            <person name="Ruan X.D."/>
            <person name="Zhao L."/>
            <person name="Wei J.T."/>
            <person name="Ye R.Z."/>
            <person name="Que T.C."/>
            <person name="Du C.H."/>
            <person name="Zhou Y.H."/>
            <person name="Cheng J.X."/>
            <person name="Dai P.F."/>
            <person name="Guo W.B."/>
            <person name="Han X.H."/>
            <person name="Huang E.J."/>
            <person name="Li L.F."/>
            <person name="Wei W."/>
            <person name="Gao Y.C."/>
            <person name="Liu J.Z."/>
            <person name="Shao H.Z."/>
            <person name="Wang X."/>
            <person name="Wang C.C."/>
            <person name="Yang T.C."/>
            <person name="Huo Q.B."/>
            <person name="Li W."/>
            <person name="Chen H.Y."/>
            <person name="Chen S.E."/>
            <person name="Zhou L.G."/>
            <person name="Ni X.B."/>
            <person name="Tian J.H."/>
            <person name="Sheng Y."/>
            <person name="Liu T."/>
            <person name="Pan Y.S."/>
            <person name="Xia L.Y."/>
            <person name="Li J."/>
            <person name="Zhao F."/>
            <person name="Cao W.C."/>
        </authorList>
    </citation>
    <scope>NUCLEOTIDE SEQUENCE</scope>
    <source>
        <strain evidence="3">Rmic-2018</strain>
    </source>
</reference>
<evidence type="ECO:0000256" key="1">
    <source>
        <dbReference type="ARBA" id="ARBA00023180"/>
    </source>
</evidence>
<reference evidence="3" key="2">
    <citation type="submission" date="2021-09" db="EMBL/GenBank/DDBJ databases">
        <authorList>
            <person name="Jia N."/>
            <person name="Wang J."/>
            <person name="Shi W."/>
            <person name="Du L."/>
            <person name="Sun Y."/>
            <person name="Zhan W."/>
            <person name="Jiang J."/>
            <person name="Wang Q."/>
            <person name="Zhang B."/>
            <person name="Ji P."/>
            <person name="Sakyi L.B."/>
            <person name="Cui X."/>
            <person name="Yuan T."/>
            <person name="Jiang B."/>
            <person name="Yang W."/>
            <person name="Lam T.T.-Y."/>
            <person name="Chang Q."/>
            <person name="Ding S."/>
            <person name="Wang X."/>
            <person name="Zhu J."/>
            <person name="Ruan X."/>
            <person name="Zhao L."/>
            <person name="Wei J."/>
            <person name="Que T."/>
            <person name="Du C."/>
            <person name="Cheng J."/>
            <person name="Dai P."/>
            <person name="Han X."/>
            <person name="Huang E."/>
            <person name="Gao Y."/>
            <person name="Liu J."/>
            <person name="Shao H."/>
            <person name="Ye R."/>
            <person name="Li L."/>
            <person name="Wei W."/>
            <person name="Wang X."/>
            <person name="Wang C."/>
            <person name="Huo Q."/>
            <person name="Li W."/>
            <person name="Guo W."/>
            <person name="Chen H."/>
            <person name="Chen S."/>
            <person name="Zhou L."/>
            <person name="Zhou L."/>
            <person name="Ni X."/>
            <person name="Tian J."/>
            <person name="Zhou Y."/>
            <person name="Sheng Y."/>
            <person name="Liu T."/>
            <person name="Pan Y."/>
            <person name="Xia L."/>
            <person name="Li J."/>
            <person name="Zhao F."/>
            <person name="Cao W."/>
        </authorList>
    </citation>
    <scope>NUCLEOTIDE SEQUENCE</scope>
    <source>
        <strain evidence="3">Rmic-2018</strain>
        <tissue evidence="3">Larvae</tissue>
    </source>
</reference>
<comment type="caution">
    <text evidence="3">The sequence shown here is derived from an EMBL/GenBank/DDBJ whole genome shotgun (WGS) entry which is preliminary data.</text>
</comment>
<dbReference type="VEuPathDB" id="VectorBase:LOC119185615"/>
<dbReference type="Gene3D" id="3.40.50.1820">
    <property type="entry name" value="alpha/beta hydrolase"/>
    <property type="match status" value="3"/>
</dbReference>